<dbReference type="InParanoid" id="G4U1Y7"/>
<proteinExistence type="predicted"/>
<dbReference type="AlphaFoldDB" id="G4U1Y7"/>
<name>G4U1Y7_SERID</name>
<dbReference type="HOGENOM" id="CLU_2373570_0_0_1"/>
<protein>
    <submittedName>
        <fullName evidence="1">Uncharacterized protein</fullName>
    </submittedName>
</protein>
<evidence type="ECO:0000313" key="1">
    <source>
        <dbReference type="EMBL" id="CCA77580.1"/>
    </source>
</evidence>
<accession>G4U1Y7</accession>
<reference evidence="1 2" key="1">
    <citation type="journal article" date="2011" name="PLoS Pathog.">
        <title>Endophytic Life Strategies Decoded by Genome and Transcriptome Analyses of the Mutualistic Root Symbiont Piriformospora indica.</title>
        <authorList>
            <person name="Zuccaro A."/>
            <person name="Lahrmann U."/>
            <person name="Guldener U."/>
            <person name="Langen G."/>
            <person name="Pfiffi S."/>
            <person name="Biedenkopf D."/>
            <person name="Wong P."/>
            <person name="Samans B."/>
            <person name="Grimm C."/>
            <person name="Basiewicz M."/>
            <person name="Murat C."/>
            <person name="Martin F."/>
            <person name="Kogel K.H."/>
        </authorList>
    </citation>
    <scope>NUCLEOTIDE SEQUENCE [LARGE SCALE GENOMIC DNA]</scope>
    <source>
        <strain evidence="1 2">DSM 11827</strain>
    </source>
</reference>
<dbReference type="EMBL" id="CAFZ01001748">
    <property type="protein sequence ID" value="CCA77580.1"/>
    <property type="molecule type" value="Genomic_DNA"/>
</dbReference>
<keyword evidence="2" id="KW-1185">Reference proteome</keyword>
<evidence type="ECO:0000313" key="2">
    <source>
        <dbReference type="Proteomes" id="UP000007148"/>
    </source>
</evidence>
<gene>
    <name evidence="1" type="ORF">PIIN_11557</name>
</gene>
<organism evidence="1 2">
    <name type="scientific">Serendipita indica (strain DSM 11827)</name>
    <name type="common">Root endophyte fungus</name>
    <name type="synonym">Piriformospora indica</name>
    <dbReference type="NCBI Taxonomy" id="1109443"/>
    <lineage>
        <taxon>Eukaryota</taxon>
        <taxon>Fungi</taxon>
        <taxon>Dikarya</taxon>
        <taxon>Basidiomycota</taxon>
        <taxon>Agaricomycotina</taxon>
        <taxon>Agaricomycetes</taxon>
        <taxon>Sebacinales</taxon>
        <taxon>Serendipitaceae</taxon>
        <taxon>Serendipita</taxon>
    </lineage>
</organism>
<comment type="caution">
    <text evidence="1">The sequence shown here is derived from an EMBL/GenBank/DDBJ whole genome shotgun (WGS) entry which is preliminary data.</text>
</comment>
<dbReference type="Proteomes" id="UP000007148">
    <property type="component" value="Unassembled WGS sequence"/>
</dbReference>
<sequence length="95" mass="10530">MFTGGSVPSTETMEGATMHLSVPKVPYPLLDPPPRALLPSSLRFRRIQANGVTTPHQSRLNPTTGCTSQTNILMIMDRYLALGEYHRWDVSALSF</sequence>